<name>A0A3B0VA46_9ZZZZ</name>
<dbReference type="SUPFAM" id="SSF82607">
    <property type="entry name" value="YbaB-like"/>
    <property type="match status" value="1"/>
</dbReference>
<dbReference type="AlphaFoldDB" id="A0A3B0VA46"/>
<dbReference type="Gene3D" id="3.30.1310.10">
    <property type="entry name" value="Nucleoid-associated protein YbaB-like domain"/>
    <property type="match status" value="1"/>
</dbReference>
<keyword evidence="1" id="KW-0238">DNA-binding</keyword>
<dbReference type="Pfam" id="PF02575">
    <property type="entry name" value="YbaB_DNA_bd"/>
    <property type="match status" value="1"/>
</dbReference>
<evidence type="ECO:0000256" key="1">
    <source>
        <dbReference type="ARBA" id="ARBA00023125"/>
    </source>
</evidence>
<dbReference type="GO" id="GO:0003677">
    <property type="term" value="F:DNA binding"/>
    <property type="evidence" value="ECO:0007669"/>
    <property type="project" value="UniProtKB-KW"/>
</dbReference>
<gene>
    <name evidence="2" type="ORF">MNBD_BACTEROID06-199</name>
</gene>
<organism evidence="2">
    <name type="scientific">hydrothermal vent metagenome</name>
    <dbReference type="NCBI Taxonomy" id="652676"/>
    <lineage>
        <taxon>unclassified sequences</taxon>
        <taxon>metagenomes</taxon>
        <taxon>ecological metagenomes</taxon>
    </lineage>
</organism>
<dbReference type="GO" id="GO:0005829">
    <property type="term" value="C:cytosol"/>
    <property type="evidence" value="ECO:0007669"/>
    <property type="project" value="TreeGrafter"/>
</dbReference>
<dbReference type="PANTHER" id="PTHR33449">
    <property type="entry name" value="NUCLEOID-ASSOCIATED PROTEIN YBAB"/>
    <property type="match status" value="1"/>
</dbReference>
<accession>A0A3B0VA46</accession>
<dbReference type="InterPro" id="IPR036894">
    <property type="entry name" value="YbaB-like_sf"/>
</dbReference>
<dbReference type="InterPro" id="IPR004401">
    <property type="entry name" value="YbaB/EbfC"/>
</dbReference>
<protein>
    <submittedName>
        <fullName evidence="2">Nucleoid-associated protein YaaK</fullName>
    </submittedName>
</protein>
<dbReference type="PANTHER" id="PTHR33449:SF1">
    <property type="entry name" value="NUCLEOID-ASSOCIATED PROTEIN YBAB"/>
    <property type="match status" value="1"/>
</dbReference>
<dbReference type="PIRSF" id="PIRSF004555">
    <property type="entry name" value="UCP004555"/>
    <property type="match status" value="1"/>
</dbReference>
<dbReference type="EMBL" id="UOES01000473">
    <property type="protein sequence ID" value="VAW28866.1"/>
    <property type="molecule type" value="Genomic_DNA"/>
</dbReference>
<proteinExistence type="inferred from homology"/>
<evidence type="ECO:0000313" key="2">
    <source>
        <dbReference type="EMBL" id="VAW28866.1"/>
    </source>
</evidence>
<dbReference type="HAMAP" id="MF_00274">
    <property type="entry name" value="DNA_YbaB_EbfC"/>
    <property type="match status" value="1"/>
</dbReference>
<sequence length="110" mass="12066">MFDMMKMMGKVKEAQSKMKEIQDGLAKLITEGESGGGMVKAIVNGKKQLVDLVIDESLYNPEDKDMLKDLIIAATNIAMDKADVLAKEEMRKATEGMLPNIPGLDLSSMM</sequence>
<reference evidence="2" key="1">
    <citation type="submission" date="2018-06" db="EMBL/GenBank/DDBJ databases">
        <authorList>
            <person name="Zhirakovskaya E."/>
        </authorList>
    </citation>
    <scope>NUCLEOTIDE SEQUENCE</scope>
</reference>
<dbReference type="NCBIfam" id="TIGR00103">
    <property type="entry name" value="DNA_YbaB_EbfC"/>
    <property type="match status" value="1"/>
</dbReference>